<dbReference type="Pfam" id="PF00646">
    <property type="entry name" value="F-box"/>
    <property type="match status" value="1"/>
</dbReference>
<dbReference type="Pfam" id="PF08268">
    <property type="entry name" value="FBA_3"/>
    <property type="match status" value="1"/>
</dbReference>
<feature type="domain" description="F-box" evidence="1">
    <location>
        <begin position="91"/>
        <end position="114"/>
    </location>
</feature>
<organism evidence="3 4">
    <name type="scientific">Heracleum sosnowskyi</name>
    <dbReference type="NCBI Taxonomy" id="360622"/>
    <lineage>
        <taxon>Eukaryota</taxon>
        <taxon>Viridiplantae</taxon>
        <taxon>Streptophyta</taxon>
        <taxon>Embryophyta</taxon>
        <taxon>Tracheophyta</taxon>
        <taxon>Spermatophyta</taxon>
        <taxon>Magnoliopsida</taxon>
        <taxon>eudicotyledons</taxon>
        <taxon>Gunneridae</taxon>
        <taxon>Pentapetalae</taxon>
        <taxon>asterids</taxon>
        <taxon>campanulids</taxon>
        <taxon>Apiales</taxon>
        <taxon>Apiaceae</taxon>
        <taxon>Apioideae</taxon>
        <taxon>apioid superclade</taxon>
        <taxon>Tordylieae</taxon>
        <taxon>Tordyliinae</taxon>
        <taxon>Heracleum</taxon>
    </lineage>
</organism>
<dbReference type="InterPro" id="IPR050796">
    <property type="entry name" value="SCF_F-box_component"/>
</dbReference>
<evidence type="ECO:0000259" key="1">
    <source>
        <dbReference type="Pfam" id="PF00646"/>
    </source>
</evidence>
<dbReference type="PANTHER" id="PTHR31672:SF13">
    <property type="entry name" value="F-BOX PROTEIN CPR30-LIKE"/>
    <property type="match status" value="1"/>
</dbReference>
<keyword evidence="4" id="KW-1185">Reference proteome</keyword>
<dbReference type="Proteomes" id="UP001237642">
    <property type="component" value="Unassembled WGS sequence"/>
</dbReference>
<evidence type="ECO:0000313" key="4">
    <source>
        <dbReference type="Proteomes" id="UP001237642"/>
    </source>
</evidence>
<reference evidence="3" key="2">
    <citation type="submission" date="2023-05" db="EMBL/GenBank/DDBJ databases">
        <authorList>
            <person name="Schelkunov M.I."/>
        </authorList>
    </citation>
    <scope>NUCLEOTIDE SEQUENCE</scope>
    <source>
        <strain evidence="3">Hsosn_3</strain>
        <tissue evidence="3">Leaf</tissue>
    </source>
</reference>
<accession>A0AAD8HPX8</accession>
<evidence type="ECO:0000313" key="3">
    <source>
        <dbReference type="EMBL" id="KAK1371214.1"/>
    </source>
</evidence>
<dbReference type="PANTHER" id="PTHR31672">
    <property type="entry name" value="BNACNNG10540D PROTEIN"/>
    <property type="match status" value="1"/>
</dbReference>
<gene>
    <name evidence="3" type="ORF">POM88_037306</name>
</gene>
<dbReference type="EMBL" id="JAUIZM010000008">
    <property type="protein sequence ID" value="KAK1371214.1"/>
    <property type="molecule type" value="Genomic_DNA"/>
</dbReference>
<dbReference type="AlphaFoldDB" id="A0AAD8HPX8"/>
<comment type="caution">
    <text evidence="3">The sequence shown here is derived from an EMBL/GenBank/DDBJ whole genome shotgun (WGS) entry which is preliminary data.</text>
</comment>
<protein>
    <submittedName>
        <fullName evidence="3">F-box domain-containing protein</fullName>
    </submittedName>
</protein>
<reference evidence="3" key="1">
    <citation type="submission" date="2023-02" db="EMBL/GenBank/DDBJ databases">
        <title>Genome of toxic invasive species Heracleum sosnowskyi carries increased number of genes despite the absence of recent whole-genome duplications.</title>
        <authorList>
            <person name="Schelkunov M."/>
            <person name="Shtratnikova V."/>
            <person name="Makarenko M."/>
            <person name="Klepikova A."/>
            <person name="Omelchenko D."/>
            <person name="Novikova G."/>
            <person name="Obukhova E."/>
            <person name="Bogdanov V."/>
            <person name="Penin A."/>
            <person name="Logacheva M."/>
        </authorList>
    </citation>
    <scope>NUCLEOTIDE SEQUENCE</scope>
    <source>
        <strain evidence="3">Hsosn_3</strain>
        <tissue evidence="3">Leaf</tissue>
    </source>
</reference>
<dbReference type="InterPro" id="IPR013187">
    <property type="entry name" value="F-box-assoc_dom_typ3"/>
</dbReference>
<dbReference type="InterPro" id="IPR001810">
    <property type="entry name" value="F-box_dom"/>
</dbReference>
<evidence type="ECO:0000259" key="2">
    <source>
        <dbReference type="Pfam" id="PF08268"/>
    </source>
</evidence>
<sequence>MKSNPMILGFFRAQIQKKLQMSRQRELTKDEVITPDLKRKLEKDYNHKMVTSNKQRKKKMKLLDNTMCSTTFILGRHGGEYTTTNQLTRNSDLPPDLLAEVLKRLPVKYVLRCRNLMTIRFDDRQCEEYCRVKYLPDLPHSTWVAHSHGLFCVTYMFSTKPEKDGIYLWNPLVQKFATLPRSPLFGYYARLCLSALAFGFVPQFNDYVVVYLIKPHPKCCPLNHRLVKIAIYSLNNNSWKTISQDYVFQGIITMDRSVFVNGVAYWLGCKWKNCQILVCFDTKTHTLREILLPDWVETPWLGIHPFGQSIAYFFEDERAGRFDMWVLKGDSIDEFFWEKKMSIIVKSFCRTEVLGLRNNGEPIVFSFYNLLSYNLDSHEANDFVDSWNCWDDFSYYDYGMAPPFSISTFVESLALLNLD</sequence>
<proteinExistence type="predicted"/>
<dbReference type="NCBIfam" id="TIGR01640">
    <property type="entry name" value="F_box_assoc_1"/>
    <property type="match status" value="1"/>
</dbReference>
<name>A0AAD8HPX8_9APIA</name>
<feature type="domain" description="F-box associated beta-propeller type 3" evidence="2">
    <location>
        <begin position="141"/>
        <end position="366"/>
    </location>
</feature>
<dbReference type="InterPro" id="IPR017451">
    <property type="entry name" value="F-box-assoc_interact_dom"/>
</dbReference>